<accession>A0A0P6XKX8</accession>
<evidence type="ECO:0000313" key="2">
    <source>
        <dbReference type="Proteomes" id="UP000050501"/>
    </source>
</evidence>
<dbReference type="EMBL" id="LGCM01000065">
    <property type="protein sequence ID" value="KPL75731.1"/>
    <property type="molecule type" value="Genomic_DNA"/>
</dbReference>
<proteinExistence type="predicted"/>
<reference evidence="1 2" key="1">
    <citation type="submission" date="2015-07" db="EMBL/GenBank/DDBJ databases">
        <title>Genome sequence of Levilinea saccharolytica DSM 16555.</title>
        <authorList>
            <person name="Hemp J."/>
            <person name="Ward L.M."/>
            <person name="Pace L.A."/>
            <person name="Fischer W.W."/>
        </authorList>
    </citation>
    <scope>NUCLEOTIDE SEQUENCE [LARGE SCALE GENOMIC DNA]</scope>
    <source>
        <strain evidence="1 2">KIBI-1</strain>
    </source>
</reference>
<evidence type="ECO:0000313" key="1">
    <source>
        <dbReference type="EMBL" id="KPL75731.1"/>
    </source>
</evidence>
<sequence>MTMKKSKRFWQMLIFVPMGLCLGLLALSAGVNLGLQTASAHPDTLEEAELARQAEFFHLRQRVGDAVWPGWGAAALPSITYNEAYAFLLAYPGSPPAGWVKVPAGTQRGGAWQTLAGKRFAEQAVYVQQLPPGVEPENFTVRVGEHWVSSLNTREWMQISLAETVRGDLPAFLRPVFPYSLFVGLMVNSDDQYISLAAHEAFHAWQGLAAEAKFSAAQRSVSTDQRYPWEHEGLAADWKAELEFLADTLREEDPAALAGQAERFLQMRAERRKAAQLNSDCVIYEQQREWLEGLARYAELEIWRQGSRSAYQPSAAAADLPDFNRYQGFEQRWRQELDQMPRMFNDQGDGRFYYSGMAQAYLLDRLSPGWKEQAFEPGVWLEDLLAEAVAGAAGID</sequence>
<name>A0A0P6XKX8_9CHLR</name>
<protein>
    <submittedName>
        <fullName evidence="1">Uncharacterized protein</fullName>
    </submittedName>
</protein>
<organism evidence="1 2">
    <name type="scientific">Levilinea saccharolytica</name>
    <dbReference type="NCBI Taxonomy" id="229921"/>
    <lineage>
        <taxon>Bacteria</taxon>
        <taxon>Bacillati</taxon>
        <taxon>Chloroflexota</taxon>
        <taxon>Anaerolineae</taxon>
        <taxon>Anaerolineales</taxon>
        <taxon>Anaerolineaceae</taxon>
        <taxon>Levilinea</taxon>
    </lineage>
</organism>
<keyword evidence="2" id="KW-1185">Reference proteome</keyword>
<dbReference type="AlphaFoldDB" id="A0A0P6XKX8"/>
<dbReference type="STRING" id="229921.ADN01_18080"/>
<gene>
    <name evidence="1" type="ORF">ADN01_18080</name>
</gene>
<dbReference type="Proteomes" id="UP000050501">
    <property type="component" value="Unassembled WGS sequence"/>
</dbReference>
<comment type="caution">
    <text evidence="1">The sequence shown here is derived from an EMBL/GenBank/DDBJ whole genome shotgun (WGS) entry which is preliminary data.</text>
</comment>